<reference evidence="1 2" key="1">
    <citation type="submission" date="2019-02" db="EMBL/GenBank/DDBJ databases">
        <title>Prokaryotic population dynamics and viral predation in marine succession experiment using metagenomics: the confinement effect.</title>
        <authorList>
            <person name="Haro-Moreno J.M."/>
            <person name="Rodriguez-Valera F."/>
            <person name="Lopez-Perez M."/>
        </authorList>
    </citation>
    <scope>NUCLEOTIDE SEQUENCE [LARGE SCALE GENOMIC DNA]</scope>
    <source>
        <strain evidence="1">MED-G169</strain>
    </source>
</reference>
<dbReference type="AlphaFoldDB" id="A0A520LMC2"/>
<name>A0A520LMC2_9GAMM</name>
<dbReference type="Gene3D" id="3.30.2270.10">
    <property type="entry name" value="Folate-binding superfamily"/>
    <property type="match status" value="1"/>
</dbReference>
<dbReference type="EMBL" id="SHBO01000017">
    <property type="protein sequence ID" value="RZO06984.1"/>
    <property type="molecule type" value="Genomic_DNA"/>
</dbReference>
<gene>
    <name evidence="1" type="ORF">EVB02_02020</name>
</gene>
<dbReference type="Proteomes" id="UP000318148">
    <property type="component" value="Unassembled WGS sequence"/>
</dbReference>
<dbReference type="GO" id="GO:0046653">
    <property type="term" value="P:tetrahydrofolate metabolic process"/>
    <property type="evidence" value="ECO:0007669"/>
    <property type="project" value="InterPro"/>
</dbReference>
<dbReference type="InterPro" id="IPR006279">
    <property type="entry name" value="SoxD"/>
</dbReference>
<dbReference type="GO" id="GO:0008115">
    <property type="term" value="F:sarcosine oxidase activity"/>
    <property type="evidence" value="ECO:0007669"/>
    <property type="project" value="InterPro"/>
</dbReference>
<organism evidence="1 2">
    <name type="scientific">SAR92 clade bacterium</name>
    <dbReference type="NCBI Taxonomy" id="2315479"/>
    <lineage>
        <taxon>Bacteria</taxon>
        <taxon>Pseudomonadati</taxon>
        <taxon>Pseudomonadota</taxon>
        <taxon>Gammaproteobacteria</taxon>
        <taxon>Cellvibrionales</taxon>
        <taxon>Porticoccaceae</taxon>
        <taxon>SAR92 clade</taxon>
    </lineage>
</organism>
<evidence type="ECO:0000313" key="2">
    <source>
        <dbReference type="Proteomes" id="UP000318148"/>
    </source>
</evidence>
<dbReference type="Pfam" id="PF04267">
    <property type="entry name" value="SoxD"/>
    <property type="match status" value="1"/>
</dbReference>
<dbReference type="InterPro" id="IPR038561">
    <property type="entry name" value="SoxD_sf"/>
</dbReference>
<accession>A0A520LMC2</accession>
<sequence>MLLIYCPYCKQYRDEEEFSYAGEAHIKRPQNPLAMSDESWGNYLFFRKNPSDVHHEMWNHSSGCRQFFNVTRDMITYEIKETYCISESPKIEKYKK</sequence>
<protein>
    <submittedName>
        <fullName evidence="1">Sarcosine oxidase subunit delta family protein</fullName>
    </submittedName>
</protein>
<dbReference type="NCBIfam" id="TIGR01374">
    <property type="entry name" value="soxD"/>
    <property type="match status" value="1"/>
</dbReference>
<comment type="caution">
    <text evidence="1">The sequence shown here is derived from an EMBL/GenBank/DDBJ whole genome shotgun (WGS) entry which is preliminary data.</text>
</comment>
<proteinExistence type="predicted"/>
<evidence type="ECO:0000313" key="1">
    <source>
        <dbReference type="EMBL" id="RZO06984.1"/>
    </source>
</evidence>